<evidence type="ECO:0000313" key="3">
    <source>
        <dbReference type="Proteomes" id="UP000049828"/>
    </source>
</evidence>
<dbReference type="AlphaFoldDB" id="A0A0M6WI65"/>
<dbReference type="PANTHER" id="PTHR34825:SF1">
    <property type="entry name" value="AAA-ATPASE-LIKE DOMAIN-CONTAINING PROTEIN"/>
    <property type="match status" value="1"/>
</dbReference>
<organism evidence="2 3">
    <name type="scientific">Roseburia inulinivorans</name>
    <dbReference type="NCBI Taxonomy" id="360807"/>
    <lineage>
        <taxon>Bacteria</taxon>
        <taxon>Bacillati</taxon>
        <taxon>Bacillota</taxon>
        <taxon>Clostridia</taxon>
        <taxon>Lachnospirales</taxon>
        <taxon>Lachnospiraceae</taxon>
        <taxon>Roseburia</taxon>
    </lineage>
</organism>
<dbReference type="RefSeq" id="WP_055039432.1">
    <property type="nucleotide sequence ID" value="NZ_CVRS01000064.1"/>
</dbReference>
<name>A0A0M6WI65_9FIRM</name>
<protein>
    <recommendedName>
        <fullName evidence="1">AAA-ATPase-like domain-containing protein</fullName>
    </recommendedName>
</protein>
<accession>A0A0M6WI65</accession>
<dbReference type="STRING" id="360807.ERS852392_00673"/>
<dbReference type="PANTHER" id="PTHR34825">
    <property type="entry name" value="CONSERVED PROTEIN, WITH A WEAK D-GALACTARATE DEHYDRATASE/ALTRONATE HYDROLASE DOMAIN"/>
    <property type="match status" value="1"/>
</dbReference>
<dbReference type="EMBL" id="CVRS01000064">
    <property type="protein sequence ID" value="CRL36345.1"/>
    <property type="molecule type" value="Genomic_DNA"/>
</dbReference>
<proteinExistence type="predicted"/>
<dbReference type="Gene3D" id="3.40.50.300">
    <property type="entry name" value="P-loop containing nucleotide triphosphate hydrolases"/>
    <property type="match status" value="1"/>
</dbReference>
<evidence type="ECO:0000259" key="1">
    <source>
        <dbReference type="Pfam" id="PF09820"/>
    </source>
</evidence>
<keyword evidence="3" id="KW-1185">Reference proteome</keyword>
<reference evidence="3" key="1">
    <citation type="submission" date="2015-05" db="EMBL/GenBank/DDBJ databases">
        <authorList>
            <consortium name="Pathogen Informatics"/>
        </authorList>
    </citation>
    <scope>NUCLEOTIDE SEQUENCE [LARGE SCALE GENOMIC DNA]</scope>
    <source>
        <strain evidence="3">L1-83</strain>
    </source>
</reference>
<dbReference type="InterPro" id="IPR018631">
    <property type="entry name" value="AAA-ATPase-like_dom"/>
</dbReference>
<dbReference type="OrthoDB" id="9766673at2"/>
<dbReference type="InterPro" id="IPR027417">
    <property type="entry name" value="P-loop_NTPase"/>
</dbReference>
<dbReference type="InterPro" id="IPR012547">
    <property type="entry name" value="PDDEXK_9"/>
</dbReference>
<dbReference type="SUPFAM" id="SSF52540">
    <property type="entry name" value="P-loop containing nucleoside triphosphate hydrolases"/>
    <property type="match status" value="1"/>
</dbReference>
<sequence length="560" mass="64269">MKLLSIPVGVSDFEEIRRNGYYYVDKSGLIGELLGTTGTKVTLITRPRRFGKTLGMSMLESFFDIRKDNKALFEELEIAKRHELCMEWMNQWPTVFVSFRQVDGLNFNSAYDMLTLVISELYKKHLYLLDSDKVDSFDKEIVKQLIQGTASTKDTKGSLMLLTRLMYQQYGKPVILLIDEYDVPVAKANSNGYYEEMLDVMKGLMQALKDNQALCFAVITGCLKIAKESIFTGTNNFISDTITDSRLNEYFGFVQSEVDQILKDADVLDKAESIREWYDGYHFGDFDVYCPWDVMNYLLELQRNPKAKPVSYWKNTSDNAVIRSFIDYAGSNITGKLETLLAGGTIVQRVDENLTYDYLHSSENNLWSMLYLTGYLTKAREEDYNGKLADGTVALMIPNAEIKEIFETTVIKWFDDSTKKCNRSALFDAVWNGDSENLTKEMNALLRRTISYHDYKEDFYHAFLAGIFTGAGYMVDSNKEHGEGRSDVVVYDPINGRVAIFEAKYTKSLDKLESACDAALQQIDDRMYAEEYEDDYDQILCYGISFFKKRCMVKKKLAKT</sequence>
<feature type="domain" description="AAA-ATPase-like" evidence="1">
    <location>
        <begin position="7"/>
        <end position="231"/>
    </location>
</feature>
<dbReference type="Proteomes" id="UP000049828">
    <property type="component" value="Unassembled WGS sequence"/>
</dbReference>
<dbReference type="Pfam" id="PF08011">
    <property type="entry name" value="PDDEXK_9"/>
    <property type="match status" value="1"/>
</dbReference>
<evidence type="ECO:0000313" key="2">
    <source>
        <dbReference type="EMBL" id="CRL36345.1"/>
    </source>
</evidence>
<gene>
    <name evidence="2" type="ORF">RIL183_19051</name>
</gene>
<dbReference type="Pfam" id="PF09820">
    <property type="entry name" value="AAA-ATPase_like"/>
    <property type="match status" value="1"/>
</dbReference>